<evidence type="ECO:0000313" key="5">
    <source>
        <dbReference type="EMBL" id="KAK7235084.1"/>
    </source>
</evidence>
<organism evidence="5 6">
    <name type="scientific">Aureococcus anophagefferens</name>
    <name type="common">Harmful bloom alga</name>
    <dbReference type="NCBI Taxonomy" id="44056"/>
    <lineage>
        <taxon>Eukaryota</taxon>
        <taxon>Sar</taxon>
        <taxon>Stramenopiles</taxon>
        <taxon>Ochrophyta</taxon>
        <taxon>Pelagophyceae</taxon>
        <taxon>Pelagomonadales</taxon>
        <taxon>Pelagomonadaceae</taxon>
        <taxon>Aureococcus</taxon>
    </lineage>
</organism>
<evidence type="ECO:0000256" key="3">
    <source>
        <dbReference type="PROSITE-ProRule" id="PRU00221"/>
    </source>
</evidence>
<gene>
    <name evidence="5" type="primary">WDR5</name>
    <name evidence="5" type="ORF">SO694_00140055</name>
</gene>
<evidence type="ECO:0000256" key="1">
    <source>
        <dbReference type="ARBA" id="ARBA00022574"/>
    </source>
</evidence>
<feature type="repeat" description="WD" evidence="3">
    <location>
        <begin position="121"/>
        <end position="162"/>
    </location>
</feature>
<evidence type="ECO:0000259" key="4">
    <source>
        <dbReference type="Pfam" id="PF25175"/>
    </source>
</evidence>
<keyword evidence="2" id="KW-0677">Repeat</keyword>
<dbReference type="InterPro" id="IPR001680">
    <property type="entry name" value="WD40_rpt"/>
</dbReference>
<name>A0ABR1FPR1_AURAN</name>
<dbReference type="InterPro" id="IPR059122">
    <property type="entry name" value="Beta-prop_WDR5-like"/>
</dbReference>
<dbReference type="PRINTS" id="PR00320">
    <property type="entry name" value="GPROTEINBRPT"/>
</dbReference>
<dbReference type="InterPro" id="IPR020472">
    <property type="entry name" value="WD40_PAC1"/>
</dbReference>
<dbReference type="SUPFAM" id="SSF50978">
    <property type="entry name" value="WD40 repeat-like"/>
    <property type="match status" value="1"/>
</dbReference>
<keyword evidence="6" id="KW-1185">Reference proteome</keyword>
<keyword evidence="1 3" id="KW-0853">WD repeat</keyword>
<reference evidence="5 6" key="1">
    <citation type="submission" date="2024-03" db="EMBL/GenBank/DDBJ databases">
        <title>Aureococcus anophagefferens CCMP1851 and Kratosvirus quantuckense: Draft genome of a second virus-susceptible host strain in the model system.</title>
        <authorList>
            <person name="Chase E."/>
            <person name="Truchon A.R."/>
            <person name="Schepens W."/>
            <person name="Wilhelm S.W."/>
        </authorList>
    </citation>
    <scope>NUCLEOTIDE SEQUENCE [LARGE SCALE GENOMIC DNA]</scope>
    <source>
        <strain evidence="5 6">CCMP1851</strain>
    </source>
</reference>
<comment type="caution">
    <text evidence="5">The sequence shown here is derived from an EMBL/GenBank/DDBJ whole genome shotgun (WGS) entry which is preliminary data.</text>
</comment>
<dbReference type="Gene3D" id="2.130.10.10">
    <property type="entry name" value="YVTN repeat-like/Quinoprotein amine dehydrogenase"/>
    <property type="match status" value="1"/>
</dbReference>
<dbReference type="PANTHER" id="PTHR22847:SF637">
    <property type="entry name" value="WD REPEAT DOMAIN 5B"/>
    <property type="match status" value="1"/>
</dbReference>
<dbReference type="PROSITE" id="PS50082">
    <property type="entry name" value="WD_REPEATS_2"/>
    <property type="match status" value="5"/>
</dbReference>
<dbReference type="InterPro" id="IPR036322">
    <property type="entry name" value="WD40_repeat_dom_sf"/>
</dbReference>
<sequence length="342" mass="35873">MAAVLDAPPLPAAPASMDVDAAPGGAYALSASLDGGFKRSTSCCAWSPDGSLLCACSADGTGALFGDDGSGGMAVRLRLEAHAEGINDVAWSRDRSYVVTASDDKTVRLWDAATGACASSFEGHESYVFCVGLNPANTLLASGSFDETVKVWDVRVAKAVKTINAHSEPVTAVSFNGYDGTVLASGSYDGLLRLWDVASGECLTTIFAEQAGSSAKHAPVSHATYSANGDYVLASTHDSTVRLWRVDANPCRLARVFTGRESARYCGPSAFHTAPTRGHAVVAGSEDGHVHVWDLQSAQRTHTIRNAHDAAVLAVDPHPTRDALASCSLSKDRRVKLWAFEA</sequence>
<feature type="repeat" description="WD" evidence="3">
    <location>
        <begin position="213"/>
        <end position="254"/>
    </location>
</feature>
<dbReference type="Proteomes" id="UP001363151">
    <property type="component" value="Unassembled WGS sequence"/>
</dbReference>
<dbReference type="PROSITE" id="PS00678">
    <property type="entry name" value="WD_REPEATS_1"/>
    <property type="match status" value="3"/>
</dbReference>
<dbReference type="InterPro" id="IPR015943">
    <property type="entry name" value="WD40/YVTN_repeat-like_dom_sf"/>
</dbReference>
<proteinExistence type="predicted"/>
<dbReference type="Pfam" id="PF25175">
    <property type="entry name" value="Beta-prop_WDR5"/>
    <property type="match status" value="1"/>
</dbReference>
<dbReference type="InterPro" id="IPR019775">
    <property type="entry name" value="WD40_repeat_CS"/>
</dbReference>
<feature type="repeat" description="WD" evidence="3">
    <location>
        <begin position="163"/>
        <end position="205"/>
    </location>
</feature>
<dbReference type="PANTHER" id="PTHR22847">
    <property type="entry name" value="WD40 REPEAT PROTEIN"/>
    <property type="match status" value="1"/>
</dbReference>
<dbReference type="CDD" id="cd00200">
    <property type="entry name" value="WD40"/>
    <property type="match status" value="1"/>
</dbReference>
<accession>A0ABR1FPR1</accession>
<protein>
    <submittedName>
        <fullName evidence="5">WD repeat-containing protein</fullName>
    </submittedName>
</protein>
<feature type="repeat" description="WD" evidence="3">
    <location>
        <begin position="79"/>
        <end position="120"/>
    </location>
</feature>
<dbReference type="PROSITE" id="PS50294">
    <property type="entry name" value="WD_REPEATS_REGION"/>
    <property type="match status" value="3"/>
</dbReference>
<dbReference type="SMART" id="SM00320">
    <property type="entry name" value="WD40"/>
    <property type="match status" value="7"/>
</dbReference>
<evidence type="ECO:0000313" key="6">
    <source>
        <dbReference type="Proteomes" id="UP001363151"/>
    </source>
</evidence>
<dbReference type="EMBL" id="JBBJCI010000298">
    <property type="protein sequence ID" value="KAK7235084.1"/>
    <property type="molecule type" value="Genomic_DNA"/>
</dbReference>
<feature type="repeat" description="WD" evidence="3">
    <location>
        <begin position="281"/>
        <end position="303"/>
    </location>
</feature>
<feature type="domain" description="WDR5-like beta-propeller" evidence="4">
    <location>
        <begin position="37"/>
        <end position="338"/>
    </location>
</feature>
<evidence type="ECO:0000256" key="2">
    <source>
        <dbReference type="ARBA" id="ARBA00022737"/>
    </source>
</evidence>